<sequence>MHSLCISKHVVRRRPRALRTLTRSTNLTESSNSCFGLSPDGPPRRGLVKIRPRFMRLPIQAISESAVWCHLAVLRPLLWCIVQFASIATSRFYFFGMEYLPALRRKRPWQPTSPGDVFAEIARLKERRRLIQAKRTEALTSLGFTDLLTSPSTTLVPSLATNEACSSSLRPASAPDLVQQRCPRC</sequence>
<organism evidence="1 2">
    <name type="scientific">Saprolegnia diclina (strain VS20)</name>
    <dbReference type="NCBI Taxonomy" id="1156394"/>
    <lineage>
        <taxon>Eukaryota</taxon>
        <taxon>Sar</taxon>
        <taxon>Stramenopiles</taxon>
        <taxon>Oomycota</taxon>
        <taxon>Saprolegniomycetes</taxon>
        <taxon>Saprolegniales</taxon>
        <taxon>Saprolegniaceae</taxon>
        <taxon>Saprolegnia</taxon>
    </lineage>
</organism>
<reference evidence="1 2" key="1">
    <citation type="submission" date="2012-04" db="EMBL/GenBank/DDBJ databases">
        <title>The Genome Sequence of Saprolegnia declina VS20.</title>
        <authorList>
            <consortium name="The Broad Institute Genome Sequencing Platform"/>
            <person name="Russ C."/>
            <person name="Nusbaum C."/>
            <person name="Tyler B."/>
            <person name="van West P."/>
            <person name="Dieguez-Uribeondo J."/>
            <person name="de Bruijn I."/>
            <person name="Tripathy S."/>
            <person name="Jiang R."/>
            <person name="Young S.K."/>
            <person name="Zeng Q."/>
            <person name="Gargeya S."/>
            <person name="Fitzgerald M."/>
            <person name="Haas B."/>
            <person name="Abouelleil A."/>
            <person name="Alvarado L."/>
            <person name="Arachchi H.M."/>
            <person name="Berlin A."/>
            <person name="Chapman S.B."/>
            <person name="Goldberg J."/>
            <person name="Griggs A."/>
            <person name="Gujja S."/>
            <person name="Hansen M."/>
            <person name="Howarth C."/>
            <person name="Imamovic A."/>
            <person name="Larimer J."/>
            <person name="McCowen C."/>
            <person name="Montmayeur A."/>
            <person name="Murphy C."/>
            <person name="Neiman D."/>
            <person name="Pearson M."/>
            <person name="Priest M."/>
            <person name="Roberts A."/>
            <person name="Saif S."/>
            <person name="Shea T."/>
            <person name="Sisk P."/>
            <person name="Sykes S."/>
            <person name="Wortman J."/>
            <person name="Nusbaum C."/>
            <person name="Birren B."/>
        </authorList>
    </citation>
    <scope>NUCLEOTIDE SEQUENCE [LARGE SCALE GENOMIC DNA]</scope>
    <source>
        <strain evidence="1 2">VS20</strain>
    </source>
</reference>
<gene>
    <name evidence="1" type="ORF">SDRG_04647</name>
</gene>
<dbReference type="AlphaFoldDB" id="T0QVZ8"/>
<evidence type="ECO:0000313" key="2">
    <source>
        <dbReference type="Proteomes" id="UP000030762"/>
    </source>
</evidence>
<dbReference type="GeneID" id="19945374"/>
<keyword evidence="2" id="KW-1185">Reference proteome</keyword>
<proteinExistence type="predicted"/>
<dbReference type="EMBL" id="JH767142">
    <property type="protein sequence ID" value="EQC38220.1"/>
    <property type="molecule type" value="Genomic_DNA"/>
</dbReference>
<protein>
    <submittedName>
        <fullName evidence="1">Uncharacterized protein</fullName>
    </submittedName>
</protein>
<accession>T0QVZ8</accession>
<dbReference type="InParanoid" id="T0QVZ8"/>
<dbReference type="Proteomes" id="UP000030762">
    <property type="component" value="Unassembled WGS sequence"/>
</dbReference>
<dbReference type="RefSeq" id="XP_008608547.1">
    <property type="nucleotide sequence ID" value="XM_008610325.1"/>
</dbReference>
<evidence type="ECO:0000313" key="1">
    <source>
        <dbReference type="EMBL" id="EQC38220.1"/>
    </source>
</evidence>
<name>T0QVZ8_SAPDV</name>
<dbReference type="VEuPathDB" id="FungiDB:SDRG_04647"/>